<dbReference type="EMBL" id="BSOW01000006">
    <property type="protein sequence ID" value="GLR85441.1"/>
    <property type="molecule type" value="Genomic_DNA"/>
</dbReference>
<organism evidence="11 12">
    <name type="scientific">Bradyrhizobium iriomotense</name>
    <dbReference type="NCBI Taxonomy" id="441950"/>
    <lineage>
        <taxon>Bacteria</taxon>
        <taxon>Pseudomonadati</taxon>
        <taxon>Pseudomonadota</taxon>
        <taxon>Alphaproteobacteria</taxon>
        <taxon>Hyphomicrobiales</taxon>
        <taxon>Nitrobacteraceae</taxon>
        <taxon>Bradyrhizobium</taxon>
    </lineage>
</organism>
<evidence type="ECO:0000256" key="7">
    <source>
        <dbReference type="ARBA" id="ARBA00022989"/>
    </source>
</evidence>
<keyword evidence="5" id="KW-0997">Cell inner membrane</keyword>
<evidence type="ECO:0000256" key="9">
    <source>
        <dbReference type="SAM" id="MobiDB-lite"/>
    </source>
</evidence>
<evidence type="ECO:0000256" key="4">
    <source>
        <dbReference type="ARBA" id="ARBA00022481"/>
    </source>
</evidence>
<evidence type="ECO:0000256" key="5">
    <source>
        <dbReference type="ARBA" id="ARBA00022519"/>
    </source>
</evidence>
<name>A0ABQ6AW28_9BRAD</name>
<dbReference type="InterPro" id="IPR012902">
    <property type="entry name" value="N_methyl_site"/>
</dbReference>
<dbReference type="Pfam" id="PF07963">
    <property type="entry name" value="N_methyl"/>
    <property type="match status" value="1"/>
</dbReference>
<dbReference type="InterPro" id="IPR010052">
    <property type="entry name" value="T2SS_protein-GspI"/>
</dbReference>
<evidence type="ECO:0008006" key="13">
    <source>
        <dbReference type="Google" id="ProtNLM"/>
    </source>
</evidence>
<evidence type="ECO:0000256" key="3">
    <source>
        <dbReference type="ARBA" id="ARBA00022475"/>
    </source>
</evidence>
<protein>
    <recommendedName>
        <fullName evidence="13">Prepilin-type N-terminal cleavage/methylation domain-containing protein</fullName>
    </recommendedName>
</protein>
<dbReference type="PANTHER" id="PTHR38779:SF2">
    <property type="entry name" value="TYPE II SECRETION SYSTEM PROTEIN I-RELATED"/>
    <property type="match status" value="1"/>
</dbReference>
<evidence type="ECO:0000256" key="6">
    <source>
        <dbReference type="ARBA" id="ARBA00022692"/>
    </source>
</evidence>
<dbReference type="NCBIfam" id="TIGR02532">
    <property type="entry name" value="IV_pilin_GFxxxE"/>
    <property type="match status" value="1"/>
</dbReference>
<keyword evidence="4" id="KW-0488">Methylation</keyword>
<dbReference type="PANTHER" id="PTHR38779">
    <property type="entry name" value="TYPE II SECRETION SYSTEM PROTEIN I-RELATED"/>
    <property type="match status" value="1"/>
</dbReference>
<evidence type="ECO:0000256" key="1">
    <source>
        <dbReference type="ARBA" id="ARBA00004377"/>
    </source>
</evidence>
<evidence type="ECO:0000313" key="12">
    <source>
        <dbReference type="Proteomes" id="UP001156905"/>
    </source>
</evidence>
<comment type="subcellular location">
    <subcellularLocation>
        <location evidence="1">Cell inner membrane</location>
        <topology evidence="1">Single-pass membrane protein</topology>
    </subcellularLocation>
</comment>
<dbReference type="RefSeq" id="WP_284264660.1">
    <property type="nucleotide sequence ID" value="NZ_BSOW01000006.1"/>
</dbReference>
<comment type="similarity">
    <text evidence="2">Belongs to the GSP I family.</text>
</comment>
<keyword evidence="8 10" id="KW-0472">Membrane</keyword>
<proteinExistence type="inferred from homology"/>
<keyword evidence="7 10" id="KW-1133">Transmembrane helix</keyword>
<reference evidence="12" key="1">
    <citation type="journal article" date="2019" name="Int. J. Syst. Evol. Microbiol.">
        <title>The Global Catalogue of Microorganisms (GCM) 10K type strain sequencing project: providing services to taxonomists for standard genome sequencing and annotation.</title>
        <authorList>
            <consortium name="The Broad Institute Genomics Platform"/>
            <consortium name="The Broad Institute Genome Sequencing Center for Infectious Disease"/>
            <person name="Wu L."/>
            <person name="Ma J."/>
        </authorList>
    </citation>
    <scope>NUCLEOTIDE SEQUENCE [LARGE SCALE GENOMIC DNA]</scope>
    <source>
        <strain evidence="12">NBRC 102520</strain>
    </source>
</reference>
<feature type="transmembrane region" description="Helical" evidence="10">
    <location>
        <begin position="39"/>
        <end position="61"/>
    </location>
</feature>
<keyword evidence="12" id="KW-1185">Reference proteome</keyword>
<keyword evidence="6 10" id="KW-0812">Transmembrane</keyword>
<evidence type="ECO:0000256" key="8">
    <source>
        <dbReference type="ARBA" id="ARBA00023136"/>
    </source>
</evidence>
<accession>A0ABQ6AW28</accession>
<evidence type="ECO:0000256" key="2">
    <source>
        <dbReference type="ARBA" id="ARBA00008358"/>
    </source>
</evidence>
<dbReference type="PROSITE" id="PS00409">
    <property type="entry name" value="PROKAR_NTER_METHYL"/>
    <property type="match status" value="1"/>
</dbReference>
<gene>
    <name evidence="11" type="ORF">GCM10007857_21520</name>
</gene>
<comment type="caution">
    <text evidence="11">The sequence shown here is derived from an EMBL/GenBank/DDBJ whole genome shotgun (WGS) entry which is preliminary data.</text>
</comment>
<evidence type="ECO:0000313" key="11">
    <source>
        <dbReference type="EMBL" id="GLR85441.1"/>
    </source>
</evidence>
<dbReference type="Proteomes" id="UP001156905">
    <property type="component" value="Unassembled WGS sequence"/>
</dbReference>
<keyword evidence="3" id="KW-1003">Cell membrane</keyword>
<sequence length="153" mass="16046">MDTGSRGENASKQESRAPFRFNRNGNGSRGTAGFTLIEALVALAIIAAVLGTIGTVIATTVQGTRSIDQHLALAGTAETLLAQLPPRALLKPGRQSGELAGSRWRMEVSPMSVPGGDPATDRFVPLSVNLRLQRADGAAFQITTVKLVPRAAQ</sequence>
<feature type="region of interest" description="Disordered" evidence="9">
    <location>
        <begin position="1"/>
        <end position="25"/>
    </location>
</feature>
<evidence type="ECO:0000256" key="10">
    <source>
        <dbReference type="SAM" id="Phobius"/>
    </source>
</evidence>